<evidence type="ECO:0000313" key="6">
    <source>
        <dbReference type="EMBL" id="HHW34951.1"/>
    </source>
</evidence>
<accession>A0A832QXG5</accession>
<dbReference type="GO" id="GO:0030272">
    <property type="term" value="F:5-formyltetrahydrofolate cyclo-ligase activity"/>
    <property type="evidence" value="ECO:0007669"/>
    <property type="project" value="UniProtKB-EC"/>
</dbReference>
<dbReference type="GO" id="GO:0005524">
    <property type="term" value="F:ATP binding"/>
    <property type="evidence" value="ECO:0007669"/>
    <property type="project" value="UniProtKB-KW"/>
</dbReference>
<keyword evidence="3 4" id="KW-0067">ATP-binding</keyword>
<sequence length="195" mass="20748">MGADVNGPDTGPDTGRAAAKAALRRAALTARAAGGDQAALDRNLRAALAPHAGQVLSGYWPMKGEPDPRPAMGVHDGPLCLPVVPGRGVPLIFRRWQGEDLTPGPLGTSQPPDSLPEILPEVLIVPMLAFDSRLHRLGYGGGYYDRTLEMLRAIGPVTAIGLAWQVQRVDSLPVGPFDQKLDLLVTDTEILRPEL</sequence>
<dbReference type="GO" id="GO:0009396">
    <property type="term" value="P:folic acid-containing compound biosynthetic process"/>
    <property type="evidence" value="ECO:0007669"/>
    <property type="project" value="TreeGrafter"/>
</dbReference>
<name>A0A832QXG5_9RHOB</name>
<organism evidence="6 7">
    <name type="scientific">Paracoccus solventivorans</name>
    <dbReference type="NCBI Taxonomy" id="53463"/>
    <lineage>
        <taxon>Bacteria</taxon>
        <taxon>Pseudomonadati</taxon>
        <taxon>Pseudomonadota</taxon>
        <taxon>Alphaproteobacteria</taxon>
        <taxon>Rhodobacterales</taxon>
        <taxon>Paracoccaceae</taxon>
        <taxon>Paracoccus</taxon>
    </lineage>
</organism>
<dbReference type="PIRSF" id="PIRSF006806">
    <property type="entry name" value="FTHF_cligase"/>
    <property type="match status" value="1"/>
</dbReference>
<feature type="binding site" evidence="4">
    <location>
        <position position="65"/>
    </location>
    <ligand>
        <name>substrate</name>
    </ligand>
</feature>
<dbReference type="SUPFAM" id="SSF100950">
    <property type="entry name" value="NagB/RpiA/CoA transferase-like"/>
    <property type="match status" value="1"/>
</dbReference>
<dbReference type="RefSeq" id="WP_303730945.1">
    <property type="nucleotide sequence ID" value="NZ_DULP01000201.1"/>
</dbReference>
<comment type="caution">
    <text evidence="6">The sequence shown here is derived from an EMBL/GenBank/DDBJ whole genome shotgun (WGS) entry which is preliminary data.</text>
</comment>
<dbReference type="PANTHER" id="PTHR23407">
    <property type="entry name" value="ATPASE INHIBITOR/5-FORMYLTETRAHYDROFOLATE CYCLO-LIGASE"/>
    <property type="match status" value="1"/>
</dbReference>
<evidence type="ECO:0000256" key="5">
    <source>
        <dbReference type="RuleBase" id="RU361279"/>
    </source>
</evidence>
<gene>
    <name evidence="6" type="ORF">GXX24_12550</name>
</gene>
<evidence type="ECO:0000256" key="4">
    <source>
        <dbReference type="PIRSR" id="PIRSR006806-1"/>
    </source>
</evidence>
<dbReference type="Pfam" id="PF01812">
    <property type="entry name" value="5-FTHF_cyc-lig"/>
    <property type="match status" value="1"/>
</dbReference>
<dbReference type="NCBIfam" id="TIGR02727">
    <property type="entry name" value="MTHFS_bact"/>
    <property type="match status" value="1"/>
</dbReference>
<dbReference type="EMBL" id="DULP01000201">
    <property type="protein sequence ID" value="HHW34951.1"/>
    <property type="molecule type" value="Genomic_DNA"/>
</dbReference>
<keyword evidence="2 4" id="KW-0547">Nucleotide-binding</keyword>
<dbReference type="InterPro" id="IPR037171">
    <property type="entry name" value="NagB/RpiA_transferase-like"/>
</dbReference>
<evidence type="ECO:0000256" key="3">
    <source>
        <dbReference type="ARBA" id="ARBA00022840"/>
    </source>
</evidence>
<evidence type="ECO:0000256" key="1">
    <source>
        <dbReference type="ARBA" id="ARBA00010638"/>
    </source>
</evidence>
<keyword evidence="5" id="KW-0460">Magnesium</keyword>
<dbReference type="GO" id="GO:0035999">
    <property type="term" value="P:tetrahydrofolate interconversion"/>
    <property type="evidence" value="ECO:0007669"/>
    <property type="project" value="TreeGrafter"/>
</dbReference>
<feature type="binding site" evidence="4">
    <location>
        <begin position="20"/>
        <end position="24"/>
    </location>
    <ligand>
        <name>ATP</name>
        <dbReference type="ChEBI" id="CHEBI:30616"/>
    </ligand>
</feature>
<dbReference type="EC" id="6.3.3.2" evidence="5"/>
<keyword evidence="6" id="KW-0436">Ligase</keyword>
<dbReference type="AlphaFoldDB" id="A0A832QXG5"/>
<evidence type="ECO:0000256" key="2">
    <source>
        <dbReference type="ARBA" id="ARBA00022741"/>
    </source>
</evidence>
<dbReference type="InterPro" id="IPR002698">
    <property type="entry name" value="FTHF_cligase"/>
</dbReference>
<dbReference type="Proteomes" id="UP000580830">
    <property type="component" value="Unassembled WGS sequence"/>
</dbReference>
<comment type="cofactor">
    <cofactor evidence="5">
        <name>Mg(2+)</name>
        <dbReference type="ChEBI" id="CHEBI:18420"/>
    </cofactor>
</comment>
<comment type="catalytic activity">
    <reaction evidence="5">
        <text>(6S)-5-formyl-5,6,7,8-tetrahydrofolate + ATP = (6R)-5,10-methenyltetrahydrofolate + ADP + phosphate</text>
        <dbReference type="Rhea" id="RHEA:10488"/>
        <dbReference type="ChEBI" id="CHEBI:30616"/>
        <dbReference type="ChEBI" id="CHEBI:43474"/>
        <dbReference type="ChEBI" id="CHEBI:57455"/>
        <dbReference type="ChEBI" id="CHEBI:57457"/>
        <dbReference type="ChEBI" id="CHEBI:456216"/>
        <dbReference type="EC" id="6.3.3.2"/>
    </reaction>
</comment>
<dbReference type="InterPro" id="IPR024185">
    <property type="entry name" value="FTHF_cligase-like_sf"/>
</dbReference>
<keyword evidence="5" id="KW-0479">Metal-binding</keyword>
<dbReference type="Gene3D" id="3.40.50.10420">
    <property type="entry name" value="NagB/RpiA/CoA transferase-like"/>
    <property type="match status" value="1"/>
</dbReference>
<reference evidence="6 7" key="1">
    <citation type="journal article" date="2020" name="Biotechnol. Biofuels">
        <title>New insights from the biogas microbiome by comprehensive genome-resolved metagenomics of nearly 1600 species originating from multiple anaerobic digesters.</title>
        <authorList>
            <person name="Campanaro S."/>
            <person name="Treu L."/>
            <person name="Rodriguez-R L.M."/>
            <person name="Kovalovszki A."/>
            <person name="Ziels R.M."/>
            <person name="Maus I."/>
            <person name="Zhu X."/>
            <person name="Kougias P.G."/>
            <person name="Basile A."/>
            <person name="Luo G."/>
            <person name="Schluter A."/>
            <person name="Konstantinidis K.T."/>
            <person name="Angelidaki I."/>
        </authorList>
    </citation>
    <scope>NUCLEOTIDE SEQUENCE [LARGE SCALE GENOMIC DNA]</scope>
    <source>
        <strain evidence="6">AS04akNAM_125</strain>
    </source>
</reference>
<dbReference type="GO" id="GO:0046872">
    <property type="term" value="F:metal ion binding"/>
    <property type="evidence" value="ECO:0007669"/>
    <property type="project" value="UniProtKB-KW"/>
</dbReference>
<protein>
    <recommendedName>
        <fullName evidence="5">5-formyltetrahydrofolate cyclo-ligase</fullName>
        <ecNumber evidence="5">6.3.3.2</ecNumber>
    </recommendedName>
</protein>
<dbReference type="PANTHER" id="PTHR23407:SF1">
    <property type="entry name" value="5-FORMYLTETRAHYDROFOLATE CYCLO-LIGASE"/>
    <property type="match status" value="1"/>
</dbReference>
<comment type="similarity">
    <text evidence="1 5">Belongs to the 5-formyltetrahydrofolate cyclo-ligase family.</text>
</comment>
<proteinExistence type="inferred from homology"/>
<feature type="binding site" evidence="4">
    <location>
        <begin position="136"/>
        <end position="144"/>
    </location>
    <ligand>
        <name>ATP</name>
        <dbReference type="ChEBI" id="CHEBI:30616"/>
    </ligand>
</feature>
<evidence type="ECO:0000313" key="7">
    <source>
        <dbReference type="Proteomes" id="UP000580830"/>
    </source>
</evidence>